<dbReference type="GO" id="GO:0016787">
    <property type="term" value="F:hydrolase activity"/>
    <property type="evidence" value="ECO:0007669"/>
    <property type="project" value="UniProtKB-KW"/>
</dbReference>
<name>A0A136LZ07_9BACT</name>
<accession>A0A136LZ07</accession>
<comment type="caution">
    <text evidence="1">The sequence shown here is derived from an EMBL/GenBank/DDBJ whole genome shotgun (WGS) entry which is preliminary data.</text>
</comment>
<proteinExistence type="predicted"/>
<organism evidence="1 2">
    <name type="scientific">candidate division WS6 bacterium OLB20</name>
    <dbReference type="NCBI Taxonomy" id="1617426"/>
    <lineage>
        <taxon>Bacteria</taxon>
        <taxon>Candidatus Dojkabacteria</taxon>
    </lineage>
</organism>
<dbReference type="SUPFAM" id="SSF51445">
    <property type="entry name" value="(Trans)glycosidases"/>
    <property type="match status" value="1"/>
</dbReference>
<dbReference type="EMBL" id="JYNZ01000003">
    <property type="protein sequence ID" value="KXK26837.1"/>
    <property type="molecule type" value="Genomic_DNA"/>
</dbReference>
<evidence type="ECO:0000313" key="2">
    <source>
        <dbReference type="Proteomes" id="UP000070457"/>
    </source>
</evidence>
<dbReference type="InterPro" id="IPR017853">
    <property type="entry name" value="GH"/>
</dbReference>
<evidence type="ECO:0000313" key="1">
    <source>
        <dbReference type="EMBL" id="KXK26837.1"/>
    </source>
</evidence>
<dbReference type="Gene3D" id="3.20.20.80">
    <property type="entry name" value="Glycosidases"/>
    <property type="match status" value="1"/>
</dbReference>
<gene>
    <name evidence="1" type="ORF">TR69_WS6001000858</name>
</gene>
<keyword evidence="1" id="KW-0378">Hydrolase</keyword>
<dbReference type="AlphaFoldDB" id="A0A136LZ07"/>
<dbReference type="Proteomes" id="UP000070457">
    <property type="component" value="Unassembled WGS sequence"/>
</dbReference>
<reference evidence="1 2" key="1">
    <citation type="submission" date="2015-02" db="EMBL/GenBank/DDBJ databases">
        <title>Improved understanding of the partial-nitritation anammox process through 23 genomes representing the majority of the microbial community.</title>
        <authorList>
            <person name="Speth D.R."/>
            <person name="In T Zandt M."/>
            <person name="Guerrero Cruz S."/>
            <person name="Jetten M.S."/>
            <person name="Dutilh B.E."/>
        </authorList>
    </citation>
    <scope>NUCLEOTIDE SEQUENCE [LARGE SCALE GENOMIC DNA]</scope>
    <source>
        <strain evidence="1">OLB20</strain>
    </source>
</reference>
<protein>
    <submittedName>
        <fullName evidence="1">Glycosyl hydrolase family 10</fullName>
    </submittedName>
</protein>
<dbReference type="STRING" id="1617426.TR69_WS6001000858"/>
<sequence>MATRWGITFSQKYCRELGLDPGRVLHDLLADFPFSALRVCAYWDEIEQEPHLFDFTELDSIIKTAAEAECAVTVAAGRKVPRWPEYHEPAWALDKGEHYLAERSIYFIENVVNHYRDNSAVVRWQIENEPFWQFGHSEFPLTEEYVNQAVAAVRRLDDRPVLMTDTAEHSRWRKAALYGDEVGINIYPASYARQLRRYQYPGIDPANLKEKIAAAAKPVLVTELQAEPWGPSERSHLPPDSIEEQIRSMSPMRLRENIQAVRTLPVTEIWLWGAEWWYQQKQNERPLMYETARELLAMT</sequence>